<dbReference type="Pfam" id="PF02092">
    <property type="entry name" value="tRNA_synt_2f"/>
    <property type="match status" value="1"/>
</dbReference>
<dbReference type="GO" id="GO:0006420">
    <property type="term" value="P:arginyl-tRNA aminoacylation"/>
    <property type="evidence" value="ECO:0007669"/>
    <property type="project" value="InterPro"/>
</dbReference>
<evidence type="ECO:0000256" key="7">
    <source>
        <dbReference type="ARBA" id="ARBA00022840"/>
    </source>
</evidence>
<accession>A0A2A5AZM7</accession>
<sequence>MSKRNFLVEIGTEELPPKALNTLAKAFEAGIVSGLQKEQLSFTEVSRFATPRRLAVIVNDLDENQADKKTERFGPALKAAYDADNNPTPAAIGFAKSCGVELADLGTATKDGVEKLTFSSVRSGKSTQELLPAIVENALSKLPIPKRMRWGSSRNEFVRPVHWIVLLFGSEKIPATIMGVESASYSYGHRFHYNQKIQIPQADDYQALLENPGCVIADYNQRKEMIRLQIEEEGKKLGATTVIDKSLLEEVTGLVEFPVALAGKFEEHYLEVPAEALILAMKSHQKCFYLVDEESRLLPLFITVSNIRSKDPAKVIEGNERVIRPRLADARFFFETDKKQTLESRLEQLKKVVFQAKLGTVYDRCIRLSKLSKSIANALGENEDFCERAAMLSKCDLVTNMVGEFADLQGLMGYYYALNDNEPVEVATAINEQYMPRFSGDKLPSSSIGNILAIADKLDSIVGLFAIGQPPTGSKDPFALRRSAIGVLRIMVEKELDIDLLDCIDSSISSFDSIDIDPDTRQKVFEFLLERFRAWYLDEGIPGNIFQSVIALKPRKPLDFHRRIQAVHHFSSLEQAAPLAAANKRVSNLLSKIEQPLADLIIDESLFAEEAEKLLFSNLCEKELNVAPLFATGQYKEGLEQLAQLEDSVNKFFDDVMVMCDEPAVRNNRIAILQRLRDVFLHVADISYLHSS</sequence>
<reference evidence="14" key="1">
    <citation type="submission" date="2017-08" db="EMBL/GenBank/DDBJ databases">
        <title>A dynamic microbial community with high functional redundancy inhabits the cold, oxic subseafloor aquifer.</title>
        <authorList>
            <person name="Tully B.J."/>
            <person name="Wheat C.G."/>
            <person name="Glazer B.T."/>
            <person name="Huber J.A."/>
        </authorList>
    </citation>
    <scope>NUCLEOTIDE SEQUENCE [LARGE SCALE GENOMIC DNA]</scope>
</reference>
<keyword evidence="4 11" id="KW-0963">Cytoplasm</keyword>
<dbReference type="GO" id="GO:0005524">
    <property type="term" value="F:ATP binding"/>
    <property type="evidence" value="ECO:0007669"/>
    <property type="project" value="UniProtKB-UniRule"/>
</dbReference>
<name>A0A2A5AZM7_9GAMM</name>
<dbReference type="Proteomes" id="UP000218327">
    <property type="component" value="Unassembled WGS sequence"/>
</dbReference>
<gene>
    <name evidence="11" type="primary">glyS</name>
    <name evidence="13" type="ORF">COA96_09880</name>
</gene>
<evidence type="ECO:0000256" key="6">
    <source>
        <dbReference type="ARBA" id="ARBA00022741"/>
    </source>
</evidence>
<dbReference type="NCBIfam" id="TIGR00211">
    <property type="entry name" value="glyS"/>
    <property type="match status" value="1"/>
</dbReference>
<proteinExistence type="inferred from homology"/>
<dbReference type="GO" id="GO:0004814">
    <property type="term" value="F:arginine-tRNA ligase activity"/>
    <property type="evidence" value="ECO:0007669"/>
    <property type="project" value="InterPro"/>
</dbReference>
<dbReference type="EMBL" id="NVVJ01000028">
    <property type="protein sequence ID" value="PCJ24296.1"/>
    <property type="molecule type" value="Genomic_DNA"/>
</dbReference>
<evidence type="ECO:0000313" key="14">
    <source>
        <dbReference type="Proteomes" id="UP000218327"/>
    </source>
</evidence>
<evidence type="ECO:0000256" key="5">
    <source>
        <dbReference type="ARBA" id="ARBA00022598"/>
    </source>
</evidence>
<protein>
    <recommendedName>
        <fullName evidence="11">Glycine--tRNA ligase beta subunit</fullName>
        <ecNumber evidence="11">6.1.1.14</ecNumber>
    </recommendedName>
    <alternativeName>
        <fullName evidence="11">Glycyl-tRNA synthetase beta subunit</fullName>
        <shortName evidence="11">GlyRS</shortName>
    </alternativeName>
</protein>
<evidence type="ECO:0000256" key="2">
    <source>
        <dbReference type="ARBA" id="ARBA00008226"/>
    </source>
</evidence>
<dbReference type="HAMAP" id="MF_00255">
    <property type="entry name" value="Gly_tRNA_synth_beta"/>
    <property type="match status" value="1"/>
</dbReference>
<comment type="catalytic activity">
    <reaction evidence="10 11">
        <text>tRNA(Gly) + glycine + ATP = glycyl-tRNA(Gly) + AMP + diphosphate</text>
        <dbReference type="Rhea" id="RHEA:16013"/>
        <dbReference type="Rhea" id="RHEA-COMP:9664"/>
        <dbReference type="Rhea" id="RHEA-COMP:9683"/>
        <dbReference type="ChEBI" id="CHEBI:30616"/>
        <dbReference type="ChEBI" id="CHEBI:33019"/>
        <dbReference type="ChEBI" id="CHEBI:57305"/>
        <dbReference type="ChEBI" id="CHEBI:78442"/>
        <dbReference type="ChEBI" id="CHEBI:78522"/>
        <dbReference type="ChEBI" id="CHEBI:456215"/>
        <dbReference type="EC" id="6.1.1.14"/>
    </reaction>
</comment>
<evidence type="ECO:0000256" key="9">
    <source>
        <dbReference type="ARBA" id="ARBA00023146"/>
    </source>
</evidence>
<evidence type="ECO:0000256" key="3">
    <source>
        <dbReference type="ARBA" id="ARBA00011209"/>
    </source>
</evidence>
<dbReference type="InterPro" id="IPR008909">
    <property type="entry name" value="DALR_anticod-bd"/>
</dbReference>
<keyword evidence="6 11" id="KW-0547">Nucleotide-binding</keyword>
<keyword evidence="5 11" id="KW-0436">Ligase</keyword>
<dbReference type="SUPFAM" id="SSF109604">
    <property type="entry name" value="HD-domain/PDEase-like"/>
    <property type="match status" value="1"/>
</dbReference>
<dbReference type="GO" id="GO:0004820">
    <property type="term" value="F:glycine-tRNA ligase activity"/>
    <property type="evidence" value="ECO:0007669"/>
    <property type="project" value="UniProtKB-UniRule"/>
</dbReference>
<dbReference type="PANTHER" id="PTHR30075:SF2">
    <property type="entry name" value="GLYCINE--TRNA LIGASE, CHLOROPLASTIC_MITOCHONDRIAL 2"/>
    <property type="match status" value="1"/>
</dbReference>
<evidence type="ECO:0000259" key="12">
    <source>
        <dbReference type="Pfam" id="PF05746"/>
    </source>
</evidence>
<dbReference type="GO" id="GO:0006426">
    <property type="term" value="P:glycyl-tRNA aminoacylation"/>
    <property type="evidence" value="ECO:0007669"/>
    <property type="project" value="UniProtKB-UniRule"/>
</dbReference>
<evidence type="ECO:0000256" key="10">
    <source>
        <dbReference type="ARBA" id="ARBA00047937"/>
    </source>
</evidence>
<keyword evidence="7 11" id="KW-0067">ATP-binding</keyword>
<dbReference type="GO" id="GO:0005829">
    <property type="term" value="C:cytosol"/>
    <property type="evidence" value="ECO:0007669"/>
    <property type="project" value="TreeGrafter"/>
</dbReference>
<organism evidence="13 14">
    <name type="scientific">SAR86 cluster bacterium</name>
    <dbReference type="NCBI Taxonomy" id="2030880"/>
    <lineage>
        <taxon>Bacteria</taxon>
        <taxon>Pseudomonadati</taxon>
        <taxon>Pseudomonadota</taxon>
        <taxon>Gammaproteobacteria</taxon>
        <taxon>SAR86 cluster</taxon>
    </lineage>
</organism>
<dbReference type="EC" id="6.1.1.14" evidence="11"/>
<dbReference type="InterPro" id="IPR006194">
    <property type="entry name" value="Gly-tRNA-synth_heterodimer"/>
</dbReference>
<feature type="domain" description="DALR anticodon binding" evidence="12">
    <location>
        <begin position="581"/>
        <end position="680"/>
    </location>
</feature>
<comment type="similarity">
    <text evidence="2 11">Belongs to the class-II aminoacyl-tRNA synthetase family.</text>
</comment>
<dbReference type="AlphaFoldDB" id="A0A2A5AZM7"/>
<keyword evidence="8 11" id="KW-0648">Protein biosynthesis</keyword>
<evidence type="ECO:0000313" key="13">
    <source>
        <dbReference type="EMBL" id="PCJ24296.1"/>
    </source>
</evidence>
<evidence type="ECO:0000256" key="1">
    <source>
        <dbReference type="ARBA" id="ARBA00004496"/>
    </source>
</evidence>
<comment type="subunit">
    <text evidence="3 11">Tetramer of two alpha and two beta subunits.</text>
</comment>
<comment type="subcellular location">
    <subcellularLocation>
        <location evidence="1 11">Cytoplasm</location>
    </subcellularLocation>
</comment>
<evidence type="ECO:0000256" key="4">
    <source>
        <dbReference type="ARBA" id="ARBA00022490"/>
    </source>
</evidence>
<dbReference type="PRINTS" id="PR01045">
    <property type="entry name" value="TRNASYNTHGB"/>
</dbReference>
<keyword evidence="9 11" id="KW-0030">Aminoacyl-tRNA synthetase</keyword>
<evidence type="ECO:0000256" key="8">
    <source>
        <dbReference type="ARBA" id="ARBA00022917"/>
    </source>
</evidence>
<dbReference type="InterPro" id="IPR015944">
    <property type="entry name" value="Gly-tRNA-synth_bsu"/>
</dbReference>
<dbReference type="Pfam" id="PF05746">
    <property type="entry name" value="DALR_1"/>
    <property type="match status" value="1"/>
</dbReference>
<dbReference type="PROSITE" id="PS50861">
    <property type="entry name" value="AA_TRNA_LIGASE_II_GLYAB"/>
    <property type="match status" value="1"/>
</dbReference>
<evidence type="ECO:0000256" key="11">
    <source>
        <dbReference type="HAMAP-Rule" id="MF_00255"/>
    </source>
</evidence>
<comment type="caution">
    <text evidence="13">The sequence shown here is derived from an EMBL/GenBank/DDBJ whole genome shotgun (WGS) entry which is preliminary data.</text>
</comment>
<dbReference type="PANTHER" id="PTHR30075">
    <property type="entry name" value="GLYCYL-TRNA SYNTHETASE"/>
    <property type="match status" value="1"/>
</dbReference>